<sequence length="45" mass="5190">MSEKKFINLEKDLEYVDDYVVFNAFPERILLPQACEGRSPTIGGR</sequence>
<protein>
    <submittedName>
        <fullName evidence="1">Uncharacterized protein</fullName>
    </submittedName>
</protein>
<comment type="caution">
    <text evidence="1">The sequence shown here is derived from an EMBL/GenBank/DDBJ whole genome shotgun (WGS) entry which is preliminary data.</text>
</comment>
<reference evidence="1 2" key="1">
    <citation type="submission" date="2023-06" db="EMBL/GenBank/DDBJ databases">
        <title>Comparative genomics of Bacillaceae isolates and their secondary metabolite potential.</title>
        <authorList>
            <person name="Song L."/>
            <person name="Nielsen L.J."/>
            <person name="Mohite O."/>
            <person name="Xu X."/>
            <person name="Weber T."/>
            <person name="Kovacs A.T."/>
        </authorList>
    </citation>
    <scope>NUCLEOTIDE SEQUENCE [LARGE SCALE GENOMIC DNA]</scope>
    <source>
        <strain evidence="1 2">DX2.1</strain>
    </source>
</reference>
<dbReference type="EMBL" id="JAUCFG010000003">
    <property type="protein sequence ID" value="MDM5441705.1"/>
    <property type="molecule type" value="Genomic_DNA"/>
</dbReference>
<evidence type="ECO:0000313" key="2">
    <source>
        <dbReference type="Proteomes" id="UP001224139"/>
    </source>
</evidence>
<proteinExistence type="predicted"/>
<accession>A0ABT7RFL5</accession>
<evidence type="ECO:0000313" key="1">
    <source>
        <dbReference type="EMBL" id="MDM5441705.1"/>
    </source>
</evidence>
<name>A0ABT7RFL5_9BACI</name>
<dbReference type="Proteomes" id="UP001224139">
    <property type="component" value="Unassembled WGS sequence"/>
</dbReference>
<keyword evidence="2" id="KW-1185">Reference proteome</keyword>
<organism evidence="1 2">
    <name type="scientific">Bacillus hominis</name>
    <dbReference type="NCBI Taxonomy" id="2817478"/>
    <lineage>
        <taxon>Bacteria</taxon>
        <taxon>Bacillati</taxon>
        <taxon>Bacillota</taxon>
        <taxon>Bacilli</taxon>
        <taxon>Bacillales</taxon>
        <taxon>Bacillaceae</taxon>
        <taxon>Bacillus</taxon>
        <taxon>Bacillus cereus group</taxon>
    </lineage>
</organism>
<dbReference type="RefSeq" id="WP_289361125.1">
    <property type="nucleotide sequence ID" value="NZ_JAUCFG010000003.1"/>
</dbReference>
<gene>
    <name evidence="1" type="ORF">QUG02_27150</name>
</gene>